<dbReference type="InterPro" id="IPR036188">
    <property type="entry name" value="FAD/NAD-bd_sf"/>
</dbReference>
<feature type="domain" description="FAD-binding" evidence="2">
    <location>
        <begin position="9"/>
        <end position="348"/>
    </location>
</feature>
<gene>
    <name evidence="3" type="ORF">SAMN05421753_11848</name>
</gene>
<dbReference type="AlphaFoldDB" id="A0A1I3QD24"/>
<organism evidence="3 4">
    <name type="scientific">Planctomicrobium piriforme</name>
    <dbReference type="NCBI Taxonomy" id="1576369"/>
    <lineage>
        <taxon>Bacteria</taxon>
        <taxon>Pseudomonadati</taxon>
        <taxon>Planctomycetota</taxon>
        <taxon>Planctomycetia</taxon>
        <taxon>Planctomycetales</taxon>
        <taxon>Planctomycetaceae</taxon>
        <taxon>Planctomicrobium</taxon>
    </lineage>
</organism>
<keyword evidence="1" id="KW-0560">Oxidoreductase</keyword>
<accession>A0A1I3QD24</accession>
<dbReference type="STRING" id="1576369.SAMN05421753_11848"/>
<dbReference type="Gene3D" id="3.50.50.60">
    <property type="entry name" value="FAD/NAD(P)-binding domain"/>
    <property type="match status" value="2"/>
</dbReference>
<evidence type="ECO:0000313" key="3">
    <source>
        <dbReference type="EMBL" id="SFJ31808.1"/>
    </source>
</evidence>
<dbReference type="PANTHER" id="PTHR43476:SF5">
    <property type="entry name" value="FAD-DEPENDENT MONOOXYGENASE"/>
    <property type="match status" value="1"/>
</dbReference>
<protein>
    <submittedName>
        <fullName evidence="3">2-polyprenyl-6-methoxyphenol hydroxylase</fullName>
    </submittedName>
</protein>
<dbReference type="GO" id="GO:0071949">
    <property type="term" value="F:FAD binding"/>
    <property type="evidence" value="ECO:0007669"/>
    <property type="project" value="InterPro"/>
</dbReference>
<dbReference type="PANTHER" id="PTHR43476">
    <property type="entry name" value="3-(3-HYDROXY-PHENYL)PROPIONATE/3-HYDROXYCINNAMIC ACID HYDROXYLASE"/>
    <property type="match status" value="1"/>
</dbReference>
<dbReference type="OrthoDB" id="9806565at2"/>
<evidence type="ECO:0000259" key="2">
    <source>
        <dbReference type="Pfam" id="PF01494"/>
    </source>
</evidence>
<dbReference type="GO" id="GO:0016491">
    <property type="term" value="F:oxidoreductase activity"/>
    <property type="evidence" value="ECO:0007669"/>
    <property type="project" value="UniProtKB-KW"/>
</dbReference>
<dbReference type="Pfam" id="PF01494">
    <property type="entry name" value="FAD_binding_3"/>
    <property type="match status" value="1"/>
</dbReference>
<reference evidence="4" key="1">
    <citation type="submission" date="2016-10" db="EMBL/GenBank/DDBJ databases">
        <authorList>
            <person name="Varghese N."/>
            <person name="Submissions S."/>
        </authorList>
    </citation>
    <scope>NUCLEOTIDE SEQUENCE [LARGE SCALE GENOMIC DNA]</scope>
    <source>
        <strain evidence="4">DSM 26348</strain>
    </source>
</reference>
<dbReference type="PRINTS" id="PR00420">
    <property type="entry name" value="RNGMNOXGNASE"/>
</dbReference>
<name>A0A1I3QD24_9PLAN</name>
<proteinExistence type="predicted"/>
<evidence type="ECO:0000256" key="1">
    <source>
        <dbReference type="ARBA" id="ARBA00023002"/>
    </source>
</evidence>
<dbReference type="Proteomes" id="UP000199518">
    <property type="component" value="Unassembled WGS sequence"/>
</dbReference>
<evidence type="ECO:0000313" key="4">
    <source>
        <dbReference type="Proteomes" id="UP000199518"/>
    </source>
</evidence>
<dbReference type="InterPro" id="IPR050631">
    <property type="entry name" value="PheA/TfdB_FAD_monoxygenase"/>
</dbReference>
<dbReference type="EMBL" id="FOQD01000018">
    <property type="protein sequence ID" value="SFJ31808.1"/>
    <property type="molecule type" value="Genomic_DNA"/>
</dbReference>
<dbReference type="NCBIfam" id="NF004834">
    <property type="entry name" value="PRK06185.1-3"/>
    <property type="match status" value="1"/>
</dbReference>
<dbReference type="InterPro" id="IPR002938">
    <property type="entry name" value="FAD-bd"/>
</dbReference>
<keyword evidence="4" id="KW-1185">Reference proteome</keyword>
<sequence>MSTPQTLTTACCIVGGGPAGVMLGFLLARAGVDVTVLEKHGDFFRDFRGDTIHPSTLELLWELGLLDEFLKLPHQQYADLMIEANGRIIRGPDFTHLPTHCKFIAIAPQWDFLNFLAAQGQKYPTFHLLMKTEATGLIEENGVIVGVKATNESGEIEIRSDLVVGADGRHALTREQAGLQVREFGVPIDVLWYRLTRQGNDDVGHALGRIGHGRMLITINRGDYFQCGNVIPKGSFPEIQARGLEAFRQDILDLAPFTPATVADLTDWNQIKLLTVQLNRLEEWQRPGLLCIGDAAHAMSPAGGVGVNIAVQDAVATANLLAEKLRTRSVTLADLKAVQRYREPVVKKTQKLQAFMHRQLFSSSQKNFGQTFLFSPLGRMLISPFGPRLRRFAGRVIGLGFQPEHIQTLERR</sequence>
<dbReference type="SUPFAM" id="SSF51905">
    <property type="entry name" value="FAD/NAD(P)-binding domain"/>
    <property type="match status" value="1"/>
</dbReference>
<dbReference type="RefSeq" id="WP_092054775.1">
    <property type="nucleotide sequence ID" value="NZ_FOQD01000018.1"/>
</dbReference>